<name>A0A081CMV8_PSEA2</name>
<dbReference type="GO" id="GO:0016746">
    <property type="term" value="F:acyltransferase activity"/>
    <property type="evidence" value="ECO:0007669"/>
    <property type="project" value="UniProtKB-KW"/>
</dbReference>
<proteinExistence type="predicted"/>
<dbReference type="EMBL" id="DF830098">
    <property type="protein sequence ID" value="GAK68004.1"/>
    <property type="molecule type" value="Genomic_DNA"/>
</dbReference>
<sequence length="552" mass="60050">MTTDENQPWSQVSPDLAKRPLVGVEKVLNYTEYYQNGNFQLTIALLFETGIASETLCERLPLALWSVRTRLPELGTWTVTNDQSAELDLDHALWQPIRSLEQAQQWLHDTAVVVNDGTTVQQMVDRLSNRRIEPVGKQFHVYLVCDPLYGASGLIVNASHVLNGHRALFQGELIFEALLNPRISDAIRQHQDAGAALAAMFKPEELSESLAKLPQSLNTAYADKFQPGASEIAAGFHKVGEKLANGAQPSIGIPRFEAPSAKPAYSLGTYDGVHMSMLNLRSRIKAADNQNLKRACKKNGASVPSLVYACIVNSIDRRCGSSTGSDGAALGANLAYSAHASRWMPAETFMERSPVNMAIVLGSGYLSPEELQPGQRGSNLDEAGLFALARTIRQKQDDFLDTPHIIGAMPDLGEQVSSQLAQAAERQRQAGTDWRLALSETSPVVCPPTLTSQGVIPVKRFYTAQGASNKLQLEQPAEEYLEFVDICSGGRTTDASVCFAMFTHAGALTLQAHFDSHFFDAKLVRSILDDVVSQLRAAAASASLTSPDQAKL</sequence>
<evidence type="ECO:0000313" key="1">
    <source>
        <dbReference type="EMBL" id="GAK68004.1"/>
    </source>
</evidence>
<reference evidence="2" key="1">
    <citation type="journal article" date="2014" name="Genome Announc.">
        <title>Draft Genome Sequence of the Yeast Pseudozyma antarctica Type Strain JCM10317, a Producer of the Glycolipid Biosurfactants, Mannosylerythritol Lipids.</title>
        <authorList>
            <person name="Saika A."/>
            <person name="Koike H."/>
            <person name="Hori T."/>
            <person name="Fukuoka T."/>
            <person name="Sato S."/>
            <person name="Habe H."/>
            <person name="Kitamoto D."/>
            <person name="Morita T."/>
        </authorList>
    </citation>
    <scope>NUCLEOTIDE SEQUENCE [LARGE SCALE GENOMIC DNA]</scope>
    <source>
        <strain evidence="2">JCM 10317</strain>
    </source>
</reference>
<dbReference type="InterPro" id="IPR023213">
    <property type="entry name" value="CAT-like_dom_sf"/>
</dbReference>
<dbReference type="AlphaFoldDB" id="A0A081CMV8"/>
<dbReference type="OrthoDB" id="3365682at2759"/>
<dbReference type="RefSeq" id="XP_014653799.1">
    <property type="nucleotide sequence ID" value="XM_014798313.1"/>
</dbReference>
<dbReference type="Gene3D" id="3.30.559.30">
    <property type="entry name" value="Nonribosomal peptide synthetase, condensation domain"/>
    <property type="match status" value="1"/>
</dbReference>
<evidence type="ECO:0000313" key="2">
    <source>
        <dbReference type="Proteomes" id="UP000053758"/>
    </source>
</evidence>
<accession>A0A081CMV8</accession>
<dbReference type="Gene3D" id="3.30.559.10">
    <property type="entry name" value="Chloramphenicol acetyltransferase-like domain"/>
    <property type="match status" value="1"/>
</dbReference>
<dbReference type="Proteomes" id="UP000053758">
    <property type="component" value="Unassembled WGS sequence"/>
</dbReference>
<dbReference type="PANTHER" id="PTHR42034:SF3">
    <property type="entry name" value="ACYL-COA-DEPENDENT ACYLTRANSFERASE MAC2"/>
    <property type="match status" value="1"/>
</dbReference>
<organism evidence="1 2">
    <name type="scientific">Pseudozyma antarctica</name>
    <name type="common">Yeast</name>
    <name type="synonym">Candida antarctica</name>
    <dbReference type="NCBI Taxonomy" id="84753"/>
    <lineage>
        <taxon>Eukaryota</taxon>
        <taxon>Fungi</taxon>
        <taxon>Dikarya</taxon>
        <taxon>Basidiomycota</taxon>
        <taxon>Ustilaginomycotina</taxon>
        <taxon>Ustilaginomycetes</taxon>
        <taxon>Ustilaginales</taxon>
        <taxon>Ustilaginaceae</taxon>
        <taxon>Moesziomyces</taxon>
    </lineage>
</organism>
<dbReference type="HOGENOM" id="CLU_513899_0_0_1"/>
<gene>
    <name evidence="1" type="ORF">PAN0_031d6234</name>
</gene>
<dbReference type="PANTHER" id="PTHR42034">
    <property type="entry name" value="CHROMOSOME 7, WHOLE GENOME SHOTGUN SEQUENCE-RELATED"/>
    <property type="match status" value="1"/>
</dbReference>
<keyword evidence="2" id="KW-1185">Reference proteome</keyword>
<dbReference type="GeneID" id="26307054"/>
<protein>
    <submittedName>
        <fullName evidence="1">Uncharacterized protein</fullName>
    </submittedName>
</protein>